<evidence type="ECO:0000256" key="1">
    <source>
        <dbReference type="ARBA" id="ARBA00004288"/>
    </source>
</evidence>
<dbReference type="Pfam" id="PF08141">
    <property type="entry name" value="SspH"/>
    <property type="match status" value="1"/>
</dbReference>
<comment type="subcellular location">
    <subcellularLocation>
        <location evidence="1">Spore core</location>
    </subcellularLocation>
</comment>
<evidence type="ECO:0000256" key="4">
    <source>
        <dbReference type="SAM" id="MobiDB-lite"/>
    </source>
</evidence>
<evidence type="ECO:0000256" key="2">
    <source>
        <dbReference type="ARBA" id="ARBA00006573"/>
    </source>
</evidence>
<evidence type="ECO:0000313" key="6">
    <source>
        <dbReference type="Proteomes" id="UP000295416"/>
    </source>
</evidence>
<dbReference type="InterPro" id="IPR012610">
    <property type="entry name" value="SASP_SspH"/>
</dbReference>
<dbReference type="RefSeq" id="WP_132746054.1">
    <property type="nucleotide sequence ID" value="NZ_SLXK01000012.1"/>
</dbReference>
<dbReference type="GO" id="GO:0030436">
    <property type="term" value="P:asexual sporulation"/>
    <property type="evidence" value="ECO:0007669"/>
    <property type="project" value="InterPro"/>
</dbReference>
<sequence>MNKQRAQEIASSPVMANVSYKGDAIYIQHVDDKNETARIYALDQPENEQEVSLNDLKEDYR</sequence>
<dbReference type="GO" id="GO:0042601">
    <property type="term" value="C:endospore-forming forespore"/>
    <property type="evidence" value="ECO:0007669"/>
    <property type="project" value="InterPro"/>
</dbReference>
<accession>A0A4R2P5V3</accession>
<dbReference type="GO" id="GO:0030435">
    <property type="term" value="P:sporulation resulting in formation of a cellular spore"/>
    <property type="evidence" value="ECO:0007669"/>
    <property type="project" value="UniProtKB-KW"/>
</dbReference>
<comment type="similarity">
    <text evidence="2">Belongs to the SspH family.</text>
</comment>
<dbReference type="EMBL" id="SLXK01000012">
    <property type="protein sequence ID" value="TCP29165.1"/>
    <property type="molecule type" value="Genomic_DNA"/>
</dbReference>
<name>A0A4R2P5V3_9BACL</name>
<proteinExistence type="inferred from homology"/>
<keyword evidence="6" id="KW-1185">Reference proteome</keyword>
<dbReference type="HAMAP" id="MF_00667">
    <property type="entry name" value="SspH"/>
    <property type="match status" value="1"/>
</dbReference>
<dbReference type="AlphaFoldDB" id="A0A4R2P5V3"/>
<dbReference type="NCBIfam" id="TIGR02861">
    <property type="entry name" value="SASP_H"/>
    <property type="match status" value="1"/>
</dbReference>
<protein>
    <submittedName>
        <fullName evidence="5">Small acid-soluble spore protein H (Minor)</fullName>
    </submittedName>
</protein>
<comment type="caution">
    <text evidence="5">The sequence shown here is derived from an EMBL/GenBank/DDBJ whole genome shotgun (WGS) entry which is preliminary data.</text>
</comment>
<evidence type="ECO:0000256" key="3">
    <source>
        <dbReference type="ARBA" id="ARBA00022969"/>
    </source>
</evidence>
<gene>
    <name evidence="5" type="ORF">EV207_11290</name>
</gene>
<organism evidence="5 6">
    <name type="scientific">Scopulibacillus darangshiensis</name>
    <dbReference type="NCBI Taxonomy" id="442528"/>
    <lineage>
        <taxon>Bacteria</taxon>
        <taxon>Bacillati</taxon>
        <taxon>Bacillota</taxon>
        <taxon>Bacilli</taxon>
        <taxon>Bacillales</taxon>
        <taxon>Sporolactobacillaceae</taxon>
        <taxon>Scopulibacillus</taxon>
    </lineage>
</organism>
<feature type="region of interest" description="Disordered" evidence="4">
    <location>
        <begin position="42"/>
        <end position="61"/>
    </location>
</feature>
<dbReference type="OrthoDB" id="1683648at2"/>
<dbReference type="NCBIfam" id="NF002867">
    <property type="entry name" value="PRK03174.1"/>
    <property type="match status" value="1"/>
</dbReference>
<keyword evidence="3" id="KW-0749">Sporulation</keyword>
<evidence type="ECO:0000313" key="5">
    <source>
        <dbReference type="EMBL" id="TCP29165.1"/>
    </source>
</evidence>
<dbReference type="Proteomes" id="UP000295416">
    <property type="component" value="Unassembled WGS sequence"/>
</dbReference>
<reference evidence="5 6" key="1">
    <citation type="submission" date="2019-03" db="EMBL/GenBank/DDBJ databases">
        <title>Genomic Encyclopedia of Type Strains, Phase IV (KMG-IV): sequencing the most valuable type-strain genomes for metagenomic binning, comparative biology and taxonomic classification.</title>
        <authorList>
            <person name="Goeker M."/>
        </authorList>
    </citation>
    <scope>NUCLEOTIDE SEQUENCE [LARGE SCALE GENOMIC DNA]</scope>
    <source>
        <strain evidence="5 6">DSM 19377</strain>
    </source>
</reference>